<feature type="region of interest" description="Disordered" evidence="1">
    <location>
        <begin position="54"/>
        <end position="85"/>
    </location>
</feature>
<keyword evidence="2" id="KW-1133">Transmembrane helix</keyword>
<sequence length="85" mass="9242">LITALNHNLLIPPPAPPPPPFSVVRLFCHLVVISPYCISSVLMVSIYCSRRTGNRPAVSMETSQRDAGGQGSDGDYDDVTTEHDF</sequence>
<dbReference type="EMBL" id="CAWUFR010000945">
    <property type="protein sequence ID" value="CAK6982077.1"/>
    <property type="molecule type" value="Genomic_DNA"/>
</dbReference>
<dbReference type="Proteomes" id="UP001314229">
    <property type="component" value="Unassembled WGS sequence"/>
</dbReference>
<evidence type="ECO:0000256" key="1">
    <source>
        <dbReference type="SAM" id="MobiDB-lite"/>
    </source>
</evidence>
<keyword evidence="2" id="KW-0472">Membrane</keyword>
<evidence type="ECO:0000313" key="3">
    <source>
        <dbReference type="EMBL" id="CAK6982077.1"/>
    </source>
</evidence>
<feature type="non-terminal residue" evidence="3">
    <location>
        <position position="1"/>
    </location>
</feature>
<keyword evidence="2" id="KW-0812">Transmembrane</keyword>
<proteinExistence type="predicted"/>
<protein>
    <submittedName>
        <fullName evidence="3">Uncharacterized protein LOC115775678 isoform X2</fullName>
    </submittedName>
</protein>
<comment type="caution">
    <text evidence="3">The sequence shown here is derived from an EMBL/GenBank/DDBJ whole genome shotgun (WGS) entry which is preliminary data.</text>
</comment>
<accession>A0AAV1QCA5</accession>
<feature type="transmembrane region" description="Helical" evidence="2">
    <location>
        <begin position="23"/>
        <end position="47"/>
    </location>
</feature>
<name>A0AAV1QCA5_SCOSC</name>
<evidence type="ECO:0000313" key="4">
    <source>
        <dbReference type="Proteomes" id="UP001314229"/>
    </source>
</evidence>
<evidence type="ECO:0000256" key="2">
    <source>
        <dbReference type="SAM" id="Phobius"/>
    </source>
</evidence>
<reference evidence="3 4" key="1">
    <citation type="submission" date="2024-01" db="EMBL/GenBank/DDBJ databases">
        <authorList>
            <person name="Alioto T."/>
            <person name="Alioto T."/>
            <person name="Gomez Garrido J."/>
        </authorList>
    </citation>
    <scope>NUCLEOTIDE SEQUENCE [LARGE SCALE GENOMIC DNA]</scope>
</reference>
<dbReference type="AlphaFoldDB" id="A0AAV1QCA5"/>
<organism evidence="3 4">
    <name type="scientific">Scomber scombrus</name>
    <name type="common">Atlantic mackerel</name>
    <name type="synonym">Scomber vernalis</name>
    <dbReference type="NCBI Taxonomy" id="13677"/>
    <lineage>
        <taxon>Eukaryota</taxon>
        <taxon>Metazoa</taxon>
        <taxon>Chordata</taxon>
        <taxon>Craniata</taxon>
        <taxon>Vertebrata</taxon>
        <taxon>Euteleostomi</taxon>
        <taxon>Actinopterygii</taxon>
        <taxon>Neopterygii</taxon>
        <taxon>Teleostei</taxon>
        <taxon>Neoteleostei</taxon>
        <taxon>Acanthomorphata</taxon>
        <taxon>Pelagiaria</taxon>
        <taxon>Scombriformes</taxon>
        <taxon>Scombridae</taxon>
        <taxon>Scomber</taxon>
    </lineage>
</organism>
<gene>
    <name evidence="3" type="ORF">FSCOSCO3_A008311</name>
</gene>
<keyword evidence="4" id="KW-1185">Reference proteome</keyword>